<dbReference type="Gene3D" id="3.40.50.2000">
    <property type="entry name" value="Glycogen Phosphorylase B"/>
    <property type="match status" value="1"/>
</dbReference>
<keyword evidence="6" id="KW-0677">Repeat</keyword>
<dbReference type="PANTHER" id="PTHR44998:SF1">
    <property type="entry name" value="UDP-N-ACETYLGLUCOSAMINE--PEPTIDE N-ACETYLGLUCOSAMINYLTRANSFERASE 110 KDA SUBUNIT"/>
    <property type="match status" value="1"/>
</dbReference>
<proteinExistence type="inferred from homology"/>
<dbReference type="RefSeq" id="WP_306707807.1">
    <property type="nucleotide sequence ID" value="NZ_JAUJFI010000077.1"/>
</dbReference>
<dbReference type="Proteomes" id="UP001227317">
    <property type="component" value="Unassembled WGS sequence"/>
</dbReference>
<dbReference type="SUPFAM" id="SSF48452">
    <property type="entry name" value="TPR-like"/>
    <property type="match status" value="1"/>
</dbReference>
<feature type="repeat" description="TPR" evidence="8">
    <location>
        <begin position="60"/>
        <end position="93"/>
    </location>
</feature>
<keyword evidence="7 8" id="KW-0802">TPR repeat</keyword>
<evidence type="ECO:0000313" key="10">
    <source>
        <dbReference type="EMBL" id="MDQ2104216.1"/>
    </source>
</evidence>
<protein>
    <recommendedName>
        <fullName evidence="3">protein O-GlcNAc transferase</fullName>
        <ecNumber evidence="3">2.4.1.255</ecNumber>
    </recommendedName>
</protein>
<dbReference type="Pfam" id="PF13432">
    <property type="entry name" value="TPR_16"/>
    <property type="match status" value="2"/>
</dbReference>
<dbReference type="Gene3D" id="3.40.50.11380">
    <property type="match status" value="1"/>
</dbReference>
<accession>A0ABU0WJ80</accession>
<keyword evidence="5" id="KW-0808">Transferase</keyword>
<dbReference type="PANTHER" id="PTHR44998">
    <property type="match status" value="1"/>
</dbReference>
<reference evidence="10 11" key="1">
    <citation type="submission" date="2023-06" db="EMBL/GenBank/DDBJ databases">
        <title>Azospirillum isscasensis sp.nov, a bacterium isolated from rhizosphere soil of rice.</title>
        <authorList>
            <person name="Wang H."/>
        </authorList>
    </citation>
    <scope>NUCLEOTIDE SEQUENCE [LARGE SCALE GENOMIC DNA]</scope>
    <source>
        <strain evidence="10 11">C340-1</strain>
    </source>
</reference>
<dbReference type="Gene3D" id="1.25.40.10">
    <property type="entry name" value="Tetratricopeptide repeat domain"/>
    <property type="match status" value="2"/>
</dbReference>
<evidence type="ECO:0000256" key="2">
    <source>
        <dbReference type="ARBA" id="ARBA00005386"/>
    </source>
</evidence>
<keyword evidence="4" id="KW-0328">Glycosyltransferase</keyword>
<organism evidence="10 11">
    <name type="scientific">Azospirillum isscasi</name>
    <dbReference type="NCBI Taxonomy" id="3053926"/>
    <lineage>
        <taxon>Bacteria</taxon>
        <taxon>Pseudomonadati</taxon>
        <taxon>Pseudomonadota</taxon>
        <taxon>Alphaproteobacteria</taxon>
        <taxon>Rhodospirillales</taxon>
        <taxon>Azospirillaceae</taxon>
        <taxon>Azospirillum</taxon>
    </lineage>
</organism>
<dbReference type="PROSITE" id="PS50005">
    <property type="entry name" value="TPR"/>
    <property type="match status" value="3"/>
</dbReference>
<evidence type="ECO:0000256" key="1">
    <source>
        <dbReference type="ARBA" id="ARBA00004922"/>
    </source>
</evidence>
<comment type="pathway">
    <text evidence="1">Protein modification; protein glycosylation.</text>
</comment>
<dbReference type="InterPro" id="IPR029489">
    <property type="entry name" value="OGT/SEC/SPY_C"/>
</dbReference>
<feature type="domain" description="O-GlcNAc transferase C-terminal" evidence="9">
    <location>
        <begin position="259"/>
        <end position="426"/>
    </location>
</feature>
<feature type="repeat" description="TPR" evidence="8">
    <location>
        <begin position="162"/>
        <end position="195"/>
    </location>
</feature>
<dbReference type="EC" id="2.4.1.255" evidence="3"/>
<dbReference type="Pfam" id="PF13844">
    <property type="entry name" value="Glyco_transf_41"/>
    <property type="match status" value="2"/>
</dbReference>
<evidence type="ECO:0000313" key="11">
    <source>
        <dbReference type="Proteomes" id="UP001227317"/>
    </source>
</evidence>
<name>A0ABU0WJ80_9PROT</name>
<dbReference type="InterPro" id="IPR019734">
    <property type="entry name" value="TPR_rpt"/>
</dbReference>
<sequence>MNKNRHRSGPPGPDMRKLSDALALARRNDLGRAVALFEQATRDVALNTLIANPQIAAFGRDLYAAAGNDAFQNQRYDDALAAFELALRHDPNHPGIQLNIGNTLFRMGAFDRAAGTLERARRLQPGHPDTLLSLSAVLFQLERLEEAERLARRAAAAAPHAPAVWFNLGTILKGRNRLGAAAESYGRALKIAPQNPTATVGLIQTKQQSCDWSTFDEDAGELEAIASQGVPVQASMMLSHRVSAGSLLAAARAHAQTIRSKPVRLKAKHNKADVATIAYLSNDFRQHPVAQLLAEVLALHDRSRFRVIAYSYGPDDDGVERRRVREGVDRFVDIDSLTAEEAAETIRRDGVDILIDLKGYTGHPRPHILAARPAPLQVQFLGYPGTMGAPWIDYILADSVALPPELESGFAEAVARMPHCFMPRDRRGEVPPPPPRAACGLPADGFVLACFNNAYKITPEVWAVWMSLLRQIPDAVLWLARTNAEAERNLRRSALSAGIAADRLVFASWAPSLGDHLSRLQNADLMLDTLHYGGHTTASDALWVGLPVVTCPGRTLQSRVAASLLHAAGIPGFVAESLAQYESAVLHWANNRGDLGTLRAALRAGRDGGPLFDMDGYTRSLDRAFLTMLERQRRGKPPATFTLTG</sequence>
<evidence type="ECO:0000256" key="8">
    <source>
        <dbReference type="PROSITE-ProRule" id="PRU00339"/>
    </source>
</evidence>
<evidence type="ECO:0000256" key="3">
    <source>
        <dbReference type="ARBA" id="ARBA00011970"/>
    </source>
</evidence>
<comment type="caution">
    <text evidence="10">The sequence shown here is derived from an EMBL/GenBank/DDBJ whole genome shotgun (WGS) entry which is preliminary data.</text>
</comment>
<dbReference type="SUPFAM" id="SSF53756">
    <property type="entry name" value="UDP-Glycosyltransferase/glycogen phosphorylase"/>
    <property type="match status" value="1"/>
</dbReference>
<gene>
    <name evidence="10" type="ORF">QSG27_16055</name>
</gene>
<evidence type="ECO:0000256" key="5">
    <source>
        <dbReference type="ARBA" id="ARBA00022679"/>
    </source>
</evidence>
<keyword evidence="11" id="KW-1185">Reference proteome</keyword>
<evidence type="ECO:0000259" key="9">
    <source>
        <dbReference type="Pfam" id="PF13844"/>
    </source>
</evidence>
<evidence type="ECO:0000256" key="4">
    <source>
        <dbReference type="ARBA" id="ARBA00022676"/>
    </source>
</evidence>
<evidence type="ECO:0000256" key="7">
    <source>
        <dbReference type="ARBA" id="ARBA00022803"/>
    </source>
</evidence>
<dbReference type="InterPro" id="IPR011990">
    <property type="entry name" value="TPR-like_helical_dom_sf"/>
</dbReference>
<comment type="similarity">
    <text evidence="2">Belongs to the glycosyltransferase 41 family. O-GlcNAc transferase subfamily.</text>
</comment>
<evidence type="ECO:0000256" key="6">
    <source>
        <dbReference type="ARBA" id="ARBA00022737"/>
    </source>
</evidence>
<dbReference type="EMBL" id="JAUJFI010000077">
    <property type="protein sequence ID" value="MDQ2104216.1"/>
    <property type="molecule type" value="Genomic_DNA"/>
</dbReference>
<feature type="domain" description="O-GlcNAc transferase C-terminal" evidence="9">
    <location>
        <begin position="436"/>
        <end position="621"/>
    </location>
</feature>
<feature type="repeat" description="TPR" evidence="8">
    <location>
        <begin position="94"/>
        <end position="127"/>
    </location>
</feature>
<dbReference type="SMART" id="SM00028">
    <property type="entry name" value="TPR"/>
    <property type="match status" value="4"/>
</dbReference>